<evidence type="ECO:0008006" key="4">
    <source>
        <dbReference type="Google" id="ProtNLM"/>
    </source>
</evidence>
<sequence>MANPTPTKGGDSHGDSPPPAHSPPRSTSPEPNLSHPTPDPAAATVDLQVCSGRIINSSESRETEAVFTATTEPSPSLQGSVINAAAEARGQQIKSVAAILFPDLSSDLQLLTKMQRERLEAENQGTPEQVVHGTHSTVEGLPQDPLIQDLLQRPRHGVAASDRPFNTTPATMDNGFTARRRCLDKVEESYRLDARASRLDGRSYLQAAKGGPSPMAAYPDWARCVITATGGIKRSRDELIGATAVCWLNGNSHDSDPHHVSEMLEDQLCISRHDVKVVKHYPEQYLLFFPSSRICNRVLDRGTIHSRGRVFNFVPWTERRYAGESKLKFRVHLRIELLPVHAWNEMVVAQIIGEQCAIHYVEEYSRRCDRTRSYDLWAWCADPSKPVNGRYEFLHDPPADYKGAYDYKVKIHLAVVEDLLFLHGGGRDAPPNRKPRREFIWNYGVLDSQGERRDGQHEDNHHAGRNYRPRRDDPDDDRRGTRRHRSSAVGDCYSSTLHRGGNYGQSSYRSRRLTPPPSWGHDGEQQKKPNLQWVAKAKKRVSFANPIAQVFGEVFGELSDEACLLFTNPTHDSSNTSYDPMLEEVLLHHVPAGPTKEDRILAMLSMPGWVPTASPLAEEELEEGELGNNQDLEGGEQHDPTEMMNQNTEEGEQHAEPNPLSASPLKSTMEALKIAIEQGNKLKTQKKAKVAPAPMGMTASEDRAMARSLTSTKSAKNLVLAFAWRPLFGYLDDDLHA</sequence>
<gene>
    <name evidence="2" type="ORF">HU200_039030</name>
</gene>
<feature type="compositionally biased region" description="Basic and acidic residues" evidence="1">
    <location>
        <begin position="450"/>
        <end position="462"/>
    </location>
</feature>
<evidence type="ECO:0000256" key="1">
    <source>
        <dbReference type="SAM" id="MobiDB-lite"/>
    </source>
</evidence>
<keyword evidence="3" id="KW-1185">Reference proteome</keyword>
<accession>A0A835BJS7</accession>
<comment type="caution">
    <text evidence="2">The sequence shown here is derived from an EMBL/GenBank/DDBJ whole genome shotgun (WGS) entry which is preliminary data.</text>
</comment>
<dbReference type="PANTHER" id="PTHR33087">
    <property type="entry name" value="OS07G0539200 PROTEIN"/>
    <property type="match status" value="1"/>
</dbReference>
<dbReference type="OrthoDB" id="693750at2759"/>
<feature type="region of interest" description="Disordered" evidence="1">
    <location>
        <begin position="1"/>
        <end position="42"/>
    </location>
</feature>
<organism evidence="2 3">
    <name type="scientific">Digitaria exilis</name>
    <dbReference type="NCBI Taxonomy" id="1010633"/>
    <lineage>
        <taxon>Eukaryota</taxon>
        <taxon>Viridiplantae</taxon>
        <taxon>Streptophyta</taxon>
        <taxon>Embryophyta</taxon>
        <taxon>Tracheophyta</taxon>
        <taxon>Spermatophyta</taxon>
        <taxon>Magnoliopsida</taxon>
        <taxon>Liliopsida</taxon>
        <taxon>Poales</taxon>
        <taxon>Poaceae</taxon>
        <taxon>PACMAD clade</taxon>
        <taxon>Panicoideae</taxon>
        <taxon>Panicodae</taxon>
        <taxon>Paniceae</taxon>
        <taxon>Anthephorinae</taxon>
        <taxon>Digitaria</taxon>
    </lineage>
</organism>
<evidence type="ECO:0000313" key="2">
    <source>
        <dbReference type="EMBL" id="KAF8693621.1"/>
    </source>
</evidence>
<evidence type="ECO:0000313" key="3">
    <source>
        <dbReference type="Proteomes" id="UP000636709"/>
    </source>
</evidence>
<feature type="region of interest" description="Disordered" evidence="1">
    <location>
        <begin position="617"/>
        <end position="663"/>
    </location>
</feature>
<protein>
    <recommendedName>
        <fullName evidence="4">DUF4283 domain-containing protein</fullName>
    </recommendedName>
</protein>
<reference evidence="2" key="1">
    <citation type="submission" date="2020-07" db="EMBL/GenBank/DDBJ databases">
        <title>Genome sequence and genetic diversity analysis of an under-domesticated orphan crop, white fonio (Digitaria exilis).</title>
        <authorList>
            <person name="Bennetzen J.L."/>
            <person name="Chen S."/>
            <person name="Ma X."/>
            <person name="Wang X."/>
            <person name="Yssel A.E.J."/>
            <person name="Chaluvadi S.R."/>
            <person name="Johnson M."/>
            <person name="Gangashetty P."/>
            <person name="Hamidou F."/>
            <person name="Sanogo M.D."/>
            <person name="Zwaenepoel A."/>
            <person name="Wallace J."/>
            <person name="Van De Peer Y."/>
            <person name="Van Deynze A."/>
        </authorList>
    </citation>
    <scope>NUCLEOTIDE SEQUENCE</scope>
    <source>
        <tissue evidence="2">Leaves</tissue>
    </source>
</reference>
<feature type="compositionally biased region" description="Basic and acidic residues" evidence="1">
    <location>
        <begin position="469"/>
        <end position="479"/>
    </location>
</feature>
<dbReference type="EMBL" id="JACEFO010001924">
    <property type="protein sequence ID" value="KAF8693621.1"/>
    <property type="molecule type" value="Genomic_DNA"/>
</dbReference>
<dbReference type="InterPro" id="IPR053253">
    <property type="entry name" value="Sex_diff_modulator"/>
</dbReference>
<feature type="compositionally biased region" description="Polar residues" evidence="1">
    <location>
        <begin position="24"/>
        <end position="35"/>
    </location>
</feature>
<proteinExistence type="predicted"/>
<dbReference type="Proteomes" id="UP000636709">
    <property type="component" value="Unassembled WGS sequence"/>
</dbReference>
<name>A0A835BJS7_9POAL</name>
<feature type="region of interest" description="Disordered" evidence="1">
    <location>
        <begin position="450"/>
        <end position="527"/>
    </location>
</feature>
<dbReference type="AlphaFoldDB" id="A0A835BJS7"/>
<dbReference type="PANTHER" id="PTHR33087:SF53">
    <property type="entry name" value="CCHC-TYPE DOMAIN-CONTAINING PROTEIN"/>
    <property type="match status" value="1"/>
</dbReference>